<dbReference type="Proteomes" id="UP000309215">
    <property type="component" value="Unassembled WGS sequence"/>
</dbReference>
<proteinExistence type="predicted"/>
<evidence type="ECO:0000256" key="1">
    <source>
        <dbReference type="SAM" id="MobiDB-lite"/>
    </source>
</evidence>
<reference evidence="3 4" key="1">
    <citation type="submission" date="2019-04" db="EMBL/GenBank/DDBJ databases">
        <authorList>
            <person name="Li Y."/>
            <person name="Wang J."/>
        </authorList>
    </citation>
    <scope>NUCLEOTIDE SEQUENCE [LARGE SCALE GENOMIC DNA]</scope>
    <source>
        <strain evidence="3 4">DSM 14668</strain>
    </source>
</reference>
<gene>
    <name evidence="3" type="ORF">E8A74_19040</name>
</gene>
<dbReference type="RefSeq" id="WP_136930456.1">
    <property type="nucleotide sequence ID" value="NZ_SSMQ01000018.1"/>
</dbReference>
<evidence type="ECO:0000313" key="4">
    <source>
        <dbReference type="Proteomes" id="UP000309215"/>
    </source>
</evidence>
<feature type="transmembrane region" description="Helical" evidence="2">
    <location>
        <begin position="66"/>
        <end position="84"/>
    </location>
</feature>
<protein>
    <submittedName>
        <fullName evidence="3">Uncharacterized protein</fullName>
    </submittedName>
</protein>
<dbReference type="AlphaFoldDB" id="A0A4U1JB63"/>
<sequence length="91" mass="9950">MRDDTPNPYEPPKEAPPQRFENSWSQNAELSGADWALIVLCSCPAAIVGLVRVIKGEPSGAKMLGFSILSMFVWGILRGCVTAAQQTPHMY</sequence>
<evidence type="ECO:0000256" key="2">
    <source>
        <dbReference type="SAM" id="Phobius"/>
    </source>
</evidence>
<evidence type="ECO:0000313" key="3">
    <source>
        <dbReference type="EMBL" id="TKD06605.1"/>
    </source>
</evidence>
<keyword evidence="2" id="KW-1133">Transmembrane helix</keyword>
<accession>A0A4U1JB63</accession>
<dbReference type="EMBL" id="SSMQ01000018">
    <property type="protein sequence ID" value="TKD06605.1"/>
    <property type="molecule type" value="Genomic_DNA"/>
</dbReference>
<feature type="region of interest" description="Disordered" evidence="1">
    <location>
        <begin position="1"/>
        <end position="22"/>
    </location>
</feature>
<name>A0A4U1JB63_9BACT</name>
<keyword evidence="2" id="KW-0472">Membrane</keyword>
<organism evidence="3 4">
    <name type="scientific">Polyangium fumosum</name>
    <dbReference type="NCBI Taxonomy" id="889272"/>
    <lineage>
        <taxon>Bacteria</taxon>
        <taxon>Pseudomonadati</taxon>
        <taxon>Myxococcota</taxon>
        <taxon>Polyangia</taxon>
        <taxon>Polyangiales</taxon>
        <taxon>Polyangiaceae</taxon>
        <taxon>Polyangium</taxon>
    </lineage>
</organism>
<keyword evidence="4" id="KW-1185">Reference proteome</keyword>
<feature type="transmembrane region" description="Helical" evidence="2">
    <location>
        <begin position="35"/>
        <end position="54"/>
    </location>
</feature>
<comment type="caution">
    <text evidence="3">The sequence shown here is derived from an EMBL/GenBank/DDBJ whole genome shotgun (WGS) entry which is preliminary data.</text>
</comment>
<keyword evidence="2" id="KW-0812">Transmembrane</keyword>